<dbReference type="NCBIfam" id="TIGR01549">
    <property type="entry name" value="HAD-SF-IA-v1"/>
    <property type="match status" value="1"/>
</dbReference>
<dbReference type="SUPFAM" id="SSF56784">
    <property type="entry name" value="HAD-like"/>
    <property type="match status" value="1"/>
</dbReference>
<evidence type="ECO:0000256" key="1">
    <source>
        <dbReference type="ARBA" id="ARBA00022801"/>
    </source>
</evidence>
<keyword evidence="3" id="KW-1185">Reference proteome</keyword>
<dbReference type="PRINTS" id="PR00413">
    <property type="entry name" value="HADHALOGNASE"/>
</dbReference>
<sequence length="236" mass="25053">MTLDLGAPASGPVRAVLFDFFGTLTHAVARGVAHDHVAELLGVSSAALGDALSETFYSRATGAWGDLPATVRMLASRLGVTPSEDQVRDACTARMEVLRHDARLREDAVATLAALRSRDIRVGLVSDCTNELPLLWSTLAVAPYVQATVFSFETGYCKPDPAMYSTAYKALDVLPEECLYVGDGGSNELTGALRAGLRPIRLLAPDAAEHLTYNAEPDWRGPTIPSLSGVLAHCGA</sequence>
<gene>
    <name evidence="2" type="ORF">IW245_005013</name>
</gene>
<dbReference type="RefSeq" id="WP_197005537.1">
    <property type="nucleotide sequence ID" value="NZ_BONS01000009.1"/>
</dbReference>
<dbReference type="PANTHER" id="PTHR43316">
    <property type="entry name" value="HYDROLASE, HALOACID DELAHOGENASE-RELATED"/>
    <property type="match status" value="1"/>
</dbReference>
<reference evidence="2" key="1">
    <citation type="submission" date="2020-11" db="EMBL/GenBank/DDBJ databases">
        <title>Sequencing the genomes of 1000 actinobacteria strains.</title>
        <authorList>
            <person name="Klenk H.-P."/>
        </authorList>
    </citation>
    <scope>NUCLEOTIDE SEQUENCE</scope>
    <source>
        <strain evidence="2">DSM 45356</strain>
    </source>
</reference>
<name>A0A8J7GGY5_9ACTN</name>
<dbReference type="Gene3D" id="3.40.50.1000">
    <property type="entry name" value="HAD superfamily/HAD-like"/>
    <property type="match status" value="1"/>
</dbReference>
<dbReference type="Proteomes" id="UP000622552">
    <property type="component" value="Unassembled WGS sequence"/>
</dbReference>
<proteinExistence type="predicted"/>
<evidence type="ECO:0000313" key="3">
    <source>
        <dbReference type="Proteomes" id="UP000622552"/>
    </source>
</evidence>
<dbReference type="NCBIfam" id="TIGR01509">
    <property type="entry name" value="HAD-SF-IA-v3"/>
    <property type="match status" value="1"/>
</dbReference>
<dbReference type="PANTHER" id="PTHR43316:SF3">
    <property type="entry name" value="HALOACID DEHALOGENASE, TYPE II (AFU_ORTHOLOGUE AFUA_2G07750)-RELATED"/>
    <property type="match status" value="1"/>
</dbReference>
<dbReference type="Pfam" id="PF00702">
    <property type="entry name" value="Hydrolase"/>
    <property type="match status" value="1"/>
</dbReference>
<dbReference type="InterPro" id="IPR051540">
    <property type="entry name" value="S-2-haloacid_dehalogenase"/>
</dbReference>
<comment type="caution">
    <text evidence="2">The sequence shown here is derived from an EMBL/GenBank/DDBJ whole genome shotgun (WGS) entry which is preliminary data.</text>
</comment>
<dbReference type="SFLD" id="SFLDS00003">
    <property type="entry name" value="Haloacid_Dehalogenase"/>
    <property type="match status" value="1"/>
</dbReference>
<evidence type="ECO:0000313" key="2">
    <source>
        <dbReference type="EMBL" id="MBG6138819.1"/>
    </source>
</evidence>
<dbReference type="InterPro" id="IPR036412">
    <property type="entry name" value="HAD-like_sf"/>
</dbReference>
<organism evidence="2 3">
    <name type="scientific">Longispora fulva</name>
    <dbReference type="NCBI Taxonomy" id="619741"/>
    <lineage>
        <taxon>Bacteria</taxon>
        <taxon>Bacillati</taxon>
        <taxon>Actinomycetota</taxon>
        <taxon>Actinomycetes</taxon>
        <taxon>Micromonosporales</taxon>
        <taxon>Micromonosporaceae</taxon>
        <taxon>Longispora</taxon>
    </lineage>
</organism>
<dbReference type="InterPro" id="IPR023214">
    <property type="entry name" value="HAD_sf"/>
</dbReference>
<dbReference type="GO" id="GO:0016787">
    <property type="term" value="F:hydrolase activity"/>
    <property type="evidence" value="ECO:0007669"/>
    <property type="project" value="UniProtKB-KW"/>
</dbReference>
<keyword evidence="1 2" id="KW-0378">Hydrolase</keyword>
<dbReference type="InterPro" id="IPR006439">
    <property type="entry name" value="HAD-SF_hydro_IA"/>
</dbReference>
<dbReference type="SFLD" id="SFLDG01129">
    <property type="entry name" value="C1.5:_HAD__Beta-PGM__Phosphata"/>
    <property type="match status" value="1"/>
</dbReference>
<dbReference type="EMBL" id="JADOUF010000001">
    <property type="protein sequence ID" value="MBG6138819.1"/>
    <property type="molecule type" value="Genomic_DNA"/>
</dbReference>
<accession>A0A8J7GGY5</accession>
<protein>
    <submittedName>
        <fullName evidence="2">Putative hydrolase of the HAD superfamily</fullName>
    </submittedName>
</protein>
<dbReference type="AlphaFoldDB" id="A0A8J7GGY5"/>